<keyword evidence="1" id="KW-0812">Transmembrane</keyword>
<dbReference type="Proteomes" id="UP000037923">
    <property type="component" value="Unassembled WGS sequence"/>
</dbReference>
<sequence>MFFSCSAVQCIVDFFLDCRCYSAEYFALLSLLWCVRVCLVYYYYYCCCLIAGCSRFAILIFFFFVFSPPWFCFPVGVLGSWQERERGSNEDGRSDVGIAVLALRSTA</sequence>
<evidence type="ECO:0000313" key="2">
    <source>
        <dbReference type="EMBL" id="KPA79515.1"/>
    </source>
</evidence>
<dbReference type="GeneID" id="26905629"/>
<organism evidence="2 3">
    <name type="scientific">Leptomonas pyrrhocoris</name>
    <name type="common">Firebug parasite</name>
    <dbReference type="NCBI Taxonomy" id="157538"/>
    <lineage>
        <taxon>Eukaryota</taxon>
        <taxon>Discoba</taxon>
        <taxon>Euglenozoa</taxon>
        <taxon>Kinetoplastea</taxon>
        <taxon>Metakinetoplastina</taxon>
        <taxon>Trypanosomatida</taxon>
        <taxon>Trypanosomatidae</taxon>
        <taxon>Leishmaniinae</taxon>
        <taxon>Leptomonas</taxon>
    </lineage>
</organism>
<proteinExistence type="predicted"/>
<feature type="transmembrane region" description="Helical" evidence="1">
    <location>
        <begin position="56"/>
        <end position="81"/>
    </location>
</feature>
<gene>
    <name evidence="2" type="ORF">ABB37_05339</name>
</gene>
<evidence type="ECO:0000256" key="1">
    <source>
        <dbReference type="SAM" id="Phobius"/>
    </source>
</evidence>
<comment type="caution">
    <text evidence="2">The sequence shown here is derived from an EMBL/GenBank/DDBJ whole genome shotgun (WGS) entry which is preliminary data.</text>
</comment>
<name>A0A0M9FZX0_LEPPY</name>
<keyword evidence="1" id="KW-0472">Membrane</keyword>
<reference evidence="2 3" key="1">
    <citation type="submission" date="2015-07" db="EMBL/GenBank/DDBJ databases">
        <title>High-quality genome of monoxenous trypanosomatid Leptomonas pyrrhocoris.</title>
        <authorList>
            <person name="Flegontov P."/>
            <person name="Butenko A."/>
            <person name="Firsov S."/>
            <person name="Vlcek C."/>
            <person name="Logacheva M.D."/>
            <person name="Field M."/>
            <person name="Filatov D."/>
            <person name="Flegontova O."/>
            <person name="Gerasimov E."/>
            <person name="Jackson A.P."/>
            <person name="Kelly S."/>
            <person name="Opperdoes F."/>
            <person name="O'Reilly A."/>
            <person name="Votypka J."/>
            <person name="Yurchenko V."/>
            <person name="Lukes J."/>
        </authorList>
    </citation>
    <scope>NUCLEOTIDE SEQUENCE [LARGE SCALE GENOMIC DNA]</scope>
    <source>
        <strain evidence="2">H10</strain>
    </source>
</reference>
<accession>A0A0M9FZX0</accession>
<evidence type="ECO:0000313" key="3">
    <source>
        <dbReference type="Proteomes" id="UP000037923"/>
    </source>
</evidence>
<keyword evidence="3" id="KW-1185">Reference proteome</keyword>
<protein>
    <submittedName>
        <fullName evidence="2">Uncharacterized protein</fullName>
    </submittedName>
</protein>
<dbReference type="VEuPathDB" id="TriTrypDB:LpyrH10_10_1080"/>
<dbReference type="AlphaFoldDB" id="A0A0M9FZX0"/>
<feature type="transmembrane region" description="Helical" evidence="1">
    <location>
        <begin position="25"/>
        <end position="44"/>
    </location>
</feature>
<dbReference type="EMBL" id="LGTL01000010">
    <property type="protein sequence ID" value="KPA79515.1"/>
    <property type="molecule type" value="Genomic_DNA"/>
</dbReference>
<keyword evidence="1" id="KW-1133">Transmembrane helix</keyword>
<dbReference type="RefSeq" id="XP_015657954.1">
    <property type="nucleotide sequence ID" value="XM_015803312.1"/>
</dbReference>